<dbReference type="Pfam" id="PF00358">
    <property type="entry name" value="PTS_EIIA_1"/>
    <property type="match status" value="1"/>
</dbReference>
<evidence type="ECO:0000256" key="2">
    <source>
        <dbReference type="ARBA" id="ARBA00022448"/>
    </source>
</evidence>
<dbReference type="Proteomes" id="UP000183255">
    <property type="component" value="Unassembled WGS sequence"/>
</dbReference>
<organism evidence="8 9">
    <name type="scientific">Proteiniclasticum ruminis</name>
    <dbReference type="NCBI Taxonomy" id="398199"/>
    <lineage>
        <taxon>Bacteria</taxon>
        <taxon>Bacillati</taxon>
        <taxon>Bacillota</taxon>
        <taxon>Clostridia</taxon>
        <taxon>Eubacteriales</taxon>
        <taxon>Clostridiaceae</taxon>
        <taxon>Proteiniclasticum</taxon>
    </lineage>
</organism>
<dbReference type="PANTHER" id="PTHR45008:SF1">
    <property type="entry name" value="PTS SYSTEM GLUCOSE-SPECIFIC EIIA COMPONENT"/>
    <property type="match status" value="1"/>
</dbReference>
<dbReference type="Gene3D" id="2.70.70.10">
    <property type="entry name" value="Glucose Permease (Domain IIA)"/>
    <property type="match status" value="1"/>
</dbReference>
<dbReference type="InterPro" id="IPR011055">
    <property type="entry name" value="Dup_hybrid_motif"/>
</dbReference>
<evidence type="ECO:0000256" key="5">
    <source>
        <dbReference type="ARBA" id="ARBA00022683"/>
    </source>
</evidence>
<keyword evidence="4" id="KW-0808">Transferase</keyword>
<proteinExistence type="predicted"/>
<evidence type="ECO:0000256" key="3">
    <source>
        <dbReference type="ARBA" id="ARBA00022597"/>
    </source>
</evidence>
<dbReference type="InterPro" id="IPR050890">
    <property type="entry name" value="PTS_EIIA_component"/>
</dbReference>
<keyword evidence="5" id="KW-0598">Phosphotransferase system</keyword>
<evidence type="ECO:0000256" key="4">
    <source>
        <dbReference type="ARBA" id="ARBA00022679"/>
    </source>
</evidence>
<keyword evidence="6" id="KW-0418">Kinase</keyword>
<accession>A0A1G8N3M8</accession>
<comment type="subcellular location">
    <subcellularLocation>
        <location evidence="1">Cytoplasm</location>
    </subcellularLocation>
</comment>
<dbReference type="GO" id="GO:0009401">
    <property type="term" value="P:phosphoenolpyruvate-dependent sugar phosphotransferase system"/>
    <property type="evidence" value="ECO:0007669"/>
    <property type="project" value="UniProtKB-KW"/>
</dbReference>
<dbReference type="PANTHER" id="PTHR45008">
    <property type="entry name" value="PTS SYSTEM GLUCOSE-SPECIFIC EIIA COMPONENT"/>
    <property type="match status" value="1"/>
</dbReference>
<evidence type="ECO:0000259" key="7">
    <source>
        <dbReference type="PROSITE" id="PS51093"/>
    </source>
</evidence>
<evidence type="ECO:0000256" key="1">
    <source>
        <dbReference type="ARBA" id="ARBA00004496"/>
    </source>
</evidence>
<dbReference type="AlphaFoldDB" id="A0A1G8N3M8"/>
<evidence type="ECO:0000256" key="6">
    <source>
        <dbReference type="ARBA" id="ARBA00022777"/>
    </source>
</evidence>
<gene>
    <name evidence="8" type="ORF">SAMN05421804_10485</name>
</gene>
<keyword evidence="3" id="KW-0762">Sugar transport</keyword>
<dbReference type="PROSITE" id="PS51093">
    <property type="entry name" value="PTS_EIIA_TYPE_1"/>
    <property type="match status" value="1"/>
</dbReference>
<keyword evidence="2" id="KW-0813">Transport</keyword>
<evidence type="ECO:0000313" key="8">
    <source>
        <dbReference type="EMBL" id="SDI74804.1"/>
    </source>
</evidence>
<dbReference type="GO" id="GO:0005737">
    <property type="term" value="C:cytoplasm"/>
    <property type="evidence" value="ECO:0007669"/>
    <property type="project" value="UniProtKB-SubCell"/>
</dbReference>
<feature type="domain" description="PTS EIIA type-1" evidence="7">
    <location>
        <begin position="22"/>
        <end position="126"/>
    </location>
</feature>
<sequence>MGTKCELYMPVAGEIIPLEEANSYLKDDLLGGTGVCIIPDGDLFCAPVSGEVVLVSENLNAVAISTKEHMTILIHLGLDTAKLEGRGFATYVKTGDQVSVGDKLLYMDRDYVELSAKITTPIIITTPEKVKHLDINYKASGAFVKFAEISLL</sequence>
<protein>
    <submittedName>
        <fullName evidence="8">PTS system, D-glucosamine-specific IIC component/PTS system, glucose-specific IIA component</fullName>
    </submittedName>
</protein>
<dbReference type="EMBL" id="FNDZ01000004">
    <property type="protein sequence ID" value="SDI74804.1"/>
    <property type="molecule type" value="Genomic_DNA"/>
</dbReference>
<dbReference type="GO" id="GO:0016301">
    <property type="term" value="F:kinase activity"/>
    <property type="evidence" value="ECO:0007669"/>
    <property type="project" value="UniProtKB-KW"/>
</dbReference>
<dbReference type="RefSeq" id="WP_031576176.1">
    <property type="nucleotide sequence ID" value="NZ_DAMAXS010000041.1"/>
</dbReference>
<dbReference type="SUPFAM" id="SSF51261">
    <property type="entry name" value="Duplicated hybrid motif"/>
    <property type="match status" value="1"/>
</dbReference>
<evidence type="ECO:0000313" key="9">
    <source>
        <dbReference type="Proteomes" id="UP000183255"/>
    </source>
</evidence>
<reference evidence="8 9" key="1">
    <citation type="submission" date="2016-10" db="EMBL/GenBank/DDBJ databases">
        <authorList>
            <person name="de Groot N.N."/>
        </authorList>
    </citation>
    <scope>NUCLEOTIDE SEQUENCE [LARGE SCALE GENOMIC DNA]</scope>
    <source>
        <strain evidence="8 9">CGMCC 1.5058</strain>
    </source>
</reference>
<name>A0A1G8N3M8_9CLOT</name>
<dbReference type="InterPro" id="IPR001127">
    <property type="entry name" value="PTS_EIIA_1_perm"/>
</dbReference>